<evidence type="ECO:0000256" key="5">
    <source>
        <dbReference type="ARBA" id="ARBA00022917"/>
    </source>
</evidence>
<comment type="similarity">
    <text evidence="2">Belongs to the eIF-2B gamma/epsilon subunits family.</text>
</comment>
<dbReference type="Gene3D" id="2.160.10.10">
    <property type="entry name" value="Hexapeptide repeat proteins"/>
    <property type="match status" value="1"/>
</dbReference>
<dbReference type="InterPro" id="IPR005835">
    <property type="entry name" value="NTP_transferase_dom"/>
</dbReference>
<comment type="subunit">
    <text evidence="9">Component of the translation initiation factor 2B (eIF2B) complex which is a heterodecamer of two sets of five different subunits: alpha, beta, gamma, delta and epsilon. Subunits alpha, beta and delta comprise a regulatory subcomplex and subunits epsilon and gamma comprise a catalytic subcomplex. Within the complex, the hexameric regulatory complex resides at the center, with the two heterodimeric catalytic subcomplexes bound on opposite sides.</text>
</comment>
<evidence type="ECO:0000256" key="8">
    <source>
        <dbReference type="ARBA" id="ARBA00045373"/>
    </source>
</evidence>
<evidence type="ECO:0000256" key="3">
    <source>
        <dbReference type="ARBA" id="ARBA00022490"/>
    </source>
</evidence>
<evidence type="ECO:0000313" key="14">
    <source>
        <dbReference type="Proteomes" id="UP001374579"/>
    </source>
</evidence>
<feature type="domain" description="Nucleotidyl transferase" evidence="11">
    <location>
        <begin position="5"/>
        <end position="136"/>
    </location>
</feature>
<dbReference type="EMBL" id="JBAMIC010000011">
    <property type="protein sequence ID" value="KAK7101338.1"/>
    <property type="molecule type" value="Genomic_DNA"/>
</dbReference>
<reference evidence="13 14" key="1">
    <citation type="submission" date="2024-02" db="EMBL/GenBank/DDBJ databases">
        <title>Chromosome-scale genome assembly of the rough periwinkle Littorina saxatilis.</title>
        <authorList>
            <person name="De Jode A."/>
            <person name="Faria R."/>
            <person name="Formenti G."/>
            <person name="Sims Y."/>
            <person name="Smith T.P."/>
            <person name="Tracey A."/>
            <person name="Wood J.M.D."/>
            <person name="Zagrodzka Z.B."/>
            <person name="Johannesson K."/>
            <person name="Butlin R.K."/>
            <person name="Leder E.H."/>
        </authorList>
    </citation>
    <scope>NUCLEOTIDE SEQUENCE [LARGE SCALE GENOMIC DNA]</scope>
    <source>
        <strain evidence="13">Snail1</strain>
        <tissue evidence="13">Muscle</tissue>
    </source>
</reference>
<dbReference type="PANTHER" id="PTHR45989:SF1">
    <property type="entry name" value="TRANSLATION INITIATION FACTOR EIF-2B SUBUNIT GAMMA"/>
    <property type="match status" value="1"/>
</dbReference>
<dbReference type="AlphaFoldDB" id="A0AAN9B9S3"/>
<sequence>MELIPVVMAAGEGSGMSQLTSQCPKALLTVGNCPMVYYPVSMLERHGFPEAIVVVPKMYEDEIRTALTDTCGVKMRLDFVSVPDLDEWGTAQMLRHVRSKIPESSDLLVVGCDLITDINLNHVLHMFRKKRASLVMLLSAIKDNVELPLPGAKVKGQSSRKDVIGMSEGLDRVLLVKTLADANKEEVFDPAVLTRYPRMRVRTSMTDCHLYLMKRWVLDYLAVHKDCEKMTSLKHDLLPHIVKKQFPSEARLQKSRAAWQKKPTDDDDELERPKRLLPVNKDNDIYAFAELYAACKVNSSDANLALALSGCHHRLDCVTGGSDADILDDEEDMLSPPDNDVIRCFAYVMDSGFCVRTNTLRAFCEANRQVSKVFSVLVPSNKGLVHPSVKLKKSSQVGPDCIVGEGTSLGEKVSVKKSVVGRNCVIQDKAKVVNSIIMDQVEIGQSSVVMNSIICTGALVAEMCELKDCIVAPSMSVHPLSKSNNEVISDVDRIME</sequence>
<keyword evidence="14" id="KW-1185">Reference proteome</keyword>
<evidence type="ECO:0000256" key="6">
    <source>
        <dbReference type="ARBA" id="ARBA00044196"/>
    </source>
</evidence>
<evidence type="ECO:0000256" key="1">
    <source>
        <dbReference type="ARBA" id="ARBA00004514"/>
    </source>
</evidence>
<dbReference type="Proteomes" id="UP001374579">
    <property type="component" value="Unassembled WGS sequence"/>
</dbReference>
<comment type="function">
    <text evidence="8">Acts as a component of the translation initiation factor 2B (eIF2B) complex, which catalyzes the exchange of GDP for GTP on the eukaryotic initiation factor 2 (eIF2) complex gamma subunit. Its guanine nucleotide exchange factor activity is repressed when bound to eIF2 complex phosphorylated on the alpha subunit, thereby limiting the amount of methionyl-initiator methionine tRNA available to the ribosome and consequently global translation is repressed.</text>
</comment>
<evidence type="ECO:0000259" key="11">
    <source>
        <dbReference type="Pfam" id="PF00483"/>
    </source>
</evidence>
<accession>A0AAN9B9S3</accession>
<proteinExistence type="inferred from homology"/>
<dbReference type="Gene3D" id="3.90.550.10">
    <property type="entry name" value="Spore Coat Polysaccharide Biosynthesis Protein SpsA, Chain A"/>
    <property type="match status" value="1"/>
</dbReference>
<comment type="caution">
    <text evidence="13">The sequence shown here is derived from an EMBL/GenBank/DDBJ whole genome shotgun (WGS) entry which is preliminary data.</text>
</comment>
<evidence type="ECO:0000256" key="4">
    <source>
        <dbReference type="ARBA" id="ARBA00022540"/>
    </source>
</evidence>
<feature type="domain" description="EIF2B subunit epsilon/gamma LbH" evidence="12">
    <location>
        <begin position="386"/>
        <end position="478"/>
    </location>
</feature>
<dbReference type="Pfam" id="PF25084">
    <property type="entry name" value="LbH_EIF2B"/>
    <property type="match status" value="1"/>
</dbReference>
<dbReference type="InterPro" id="IPR051960">
    <property type="entry name" value="eIF2B_gamma"/>
</dbReference>
<dbReference type="Pfam" id="PF00483">
    <property type="entry name" value="NTP_transferase"/>
    <property type="match status" value="1"/>
</dbReference>
<dbReference type="GO" id="GO:0005851">
    <property type="term" value="C:eukaryotic translation initiation factor 2B complex"/>
    <property type="evidence" value="ECO:0007669"/>
    <property type="project" value="TreeGrafter"/>
</dbReference>
<evidence type="ECO:0000259" key="12">
    <source>
        <dbReference type="Pfam" id="PF25084"/>
    </source>
</evidence>
<evidence type="ECO:0000256" key="10">
    <source>
        <dbReference type="SAM" id="MobiDB-lite"/>
    </source>
</evidence>
<evidence type="ECO:0000256" key="2">
    <source>
        <dbReference type="ARBA" id="ARBA00007878"/>
    </source>
</evidence>
<organism evidence="13 14">
    <name type="scientific">Littorina saxatilis</name>
    <dbReference type="NCBI Taxonomy" id="31220"/>
    <lineage>
        <taxon>Eukaryota</taxon>
        <taxon>Metazoa</taxon>
        <taxon>Spiralia</taxon>
        <taxon>Lophotrochozoa</taxon>
        <taxon>Mollusca</taxon>
        <taxon>Gastropoda</taxon>
        <taxon>Caenogastropoda</taxon>
        <taxon>Littorinimorpha</taxon>
        <taxon>Littorinoidea</taxon>
        <taxon>Littorinidae</taxon>
        <taxon>Littorina</taxon>
    </lineage>
</organism>
<dbReference type="InterPro" id="IPR029044">
    <property type="entry name" value="Nucleotide-diphossugar_trans"/>
</dbReference>
<comment type="subcellular location">
    <subcellularLocation>
        <location evidence="1">Cytoplasm</location>
        <location evidence="1">Cytosol</location>
    </subcellularLocation>
</comment>
<protein>
    <recommendedName>
        <fullName evidence="6">Translation initiation factor eIF2B subunit gamma</fullName>
    </recommendedName>
    <alternativeName>
        <fullName evidence="7">eIF2B GDP-GTP exchange factor subunit gamma</fullName>
    </alternativeName>
</protein>
<evidence type="ECO:0000256" key="9">
    <source>
        <dbReference type="ARBA" id="ARBA00046432"/>
    </source>
</evidence>
<evidence type="ECO:0000256" key="7">
    <source>
        <dbReference type="ARBA" id="ARBA00044229"/>
    </source>
</evidence>
<evidence type="ECO:0000313" key="13">
    <source>
        <dbReference type="EMBL" id="KAK7101338.1"/>
    </source>
</evidence>
<dbReference type="GO" id="GO:0005829">
    <property type="term" value="C:cytosol"/>
    <property type="evidence" value="ECO:0007669"/>
    <property type="project" value="UniProtKB-SubCell"/>
</dbReference>
<name>A0AAN9B9S3_9CAEN</name>
<dbReference type="GO" id="GO:0003743">
    <property type="term" value="F:translation initiation factor activity"/>
    <property type="evidence" value="ECO:0007669"/>
    <property type="project" value="UniProtKB-KW"/>
</dbReference>
<feature type="region of interest" description="Disordered" evidence="10">
    <location>
        <begin position="253"/>
        <end position="273"/>
    </location>
</feature>
<keyword evidence="4" id="KW-0396">Initiation factor</keyword>
<dbReference type="GO" id="GO:0002183">
    <property type="term" value="P:cytoplasmic translational initiation"/>
    <property type="evidence" value="ECO:0007669"/>
    <property type="project" value="TreeGrafter"/>
</dbReference>
<keyword evidence="3" id="KW-0963">Cytoplasm</keyword>
<dbReference type="GO" id="GO:0005085">
    <property type="term" value="F:guanyl-nucleotide exchange factor activity"/>
    <property type="evidence" value="ECO:0007669"/>
    <property type="project" value="TreeGrafter"/>
</dbReference>
<keyword evidence="5" id="KW-0648">Protein biosynthesis</keyword>
<dbReference type="PANTHER" id="PTHR45989">
    <property type="entry name" value="TRANSLATION INITIATION FACTOR EIF-2B SUBUNIT GAMMA"/>
    <property type="match status" value="1"/>
</dbReference>
<dbReference type="InterPro" id="IPR056764">
    <property type="entry name" value="LbH_EIF2B3/5"/>
</dbReference>
<dbReference type="SUPFAM" id="SSF53448">
    <property type="entry name" value="Nucleotide-diphospho-sugar transferases"/>
    <property type="match status" value="1"/>
</dbReference>
<gene>
    <name evidence="13" type="ORF">V1264_024130</name>
</gene>